<dbReference type="PROSITE" id="PS50943">
    <property type="entry name" value="HTH_CROC1"/>
    <property type="match status" value="1"/>
</dbReference>
<feature type="domain" description="HTH cro/C1-type" evidence="4">
    <location>
        <begin position="23"/>
        <end position="77"/>
    </location>
</feature>
<dbReference type="GO" id="GO:0003677">
    <property type="term" value="F:DNA binding"/>
    <property type="evidence" value="ECO:0007669"/>
    <property type="project" value="UniProtKB-KW"/>
</dbReference>
<sequence length="161" mass="18384">MYRNNDNEFYDRSKLTMEFAKQLKKLRTDKGLSQEDIAQKIHVTRQAVSRWEAGSSVPDLETAVQLAAFFDVSLDWLVLNKQLADNITNQDILNAVNELRDDIDDLSDDIDDLDDGGVGFSDNRKSFGSFLEDNWFLIIVMCVLVYMGFHGGISSWNGKFF</sequence>
<name>A0A8D9RYH6_LIMRT</name>
<gene>
    <name evidence="5" type="ORF">HMPREF0534_1867</name>
</gene>
<dbReference type="Proteomes" id="UP000003419">
    <property type="component" value="Unassembled WGS sequence"/>
</dbReference>
<reference evidence="5 6" key="1">
    <citation type="submission" date="2009-01" db="EMBL/GenBank/DDBJ databases">
        <authorList>
            <person name="Qin X."/>
            <person name="Bachman B."/>
            <person name="Battles P."/>
            <person name="Bell A."/>
            <person name="Bess C."/>
            <person name="Bickham C."/>
            <person name="Chaboub L."/>
            <person name="Chen D."/>
            <person name="Coyle M."/>
            <person name="Deiros D.R."/>
            <person name="Dinh H."/>
            <person name="Forbes L."/>
            <person name="Fowler G."/>
            <person name="Francisco L."/>
            <person name="Fu Q."/>
            <person name="Gubbala S."/>
            <person name="Hale W."/>
            <person name="Han Y."/>
            <person name="Hemphill L."/>
            <person name="Highlander S.K."/>
            <person name="Hirani K."/>
            <person name="Hogues M."/>
            <person name="Jackson L."/>
            <person name="Jakkamsetti A."/>
            <person name="Javaid M."/>
            <person name="Jiang H."/>
            <person name="Korchina V."/>
            <person name="Kovar C."/>
            <person name="Lara F."/>
            <person name="Lee S."/>
            <person name="Mata R."/>
            <person name="Mathew T."/>
            <person name="Moen C."/>
            <person name="Morales K."/>
            <person name="Munidasa M."/>
            <person name="Nazareth L."/>
            <person name="Ngo R."/>
            <person name="Nguyen L."/>
            <person name="Okwuonu G."/>
            <person name="Ongeri F."/>
            <person name="Patil S."/>
            <person name="Petrosino J."/>
            <person name="Pham C."/>
            <person name="Pham P."/>
            <person name="Pu L.-L."/>
            <person name="Puazo M."/>
            <person name="Raj R."/>
            <person name="Reid J."/>
            <person name="Rouhana J."/>
            <person name="Saada N."/>
            <person name="Shang Y."/>
            <person name="Simmons D."/>
            <person name="Thornton R."/>
            <person name="Warren J."/>
            <person name="Weissenberger G."/>
            <person name="Zhang J."/>
            <person name="Zhang L."/>
            <person name="Zhou C."/>
            <person name="Zhu D."/>
            <person name="Muzny D."/>
            <person name="Worley K."/>
            <person name="Gibbs R."/>
        </authorList>
    </citation>
    <scope>NUCLEOTIDE SEQUENCE [LARGE SCALE GENOMIC DNA]</scope>
    <source>
        <strain evidence="5 6">CF48-3A</strain>
    </source>
</reference>
<dbReference type="SUPFAM" id="SSF47413">
    <property type="entry name" value="lambda repressor-like DNA-binding domains"/>
    <property type="match status" value="1"/>
</dbReference>
<protein>
    <submittedName>
        <fullName evidence="5">DNA-binding helix-turn-helix protein</fullName>
    </submittedName>
</protein>
<evidence type="ECO:0000256" key="1">
    <source>
        <dbReference type="ARBA" id="ARBA00023125"/>
    </source>
</evidence>
<comment type="caution">
    <text evidence="5">The sequence shown here is derived from an EMBL/GenBank/DDBJ whole genome shotgun (WGS) entry which is preliminary data.</text>
</comment>
<keyword evidence="3" id="KW-0472">Membrane</keyword>
<accession>A0A8D9RYH6</accession>
<keyword evidence="2" id="KW-0175">Coiled coil</keyword>
<keyword evidence="3" id="KW-1133">Transmembrane helix</keyword>
<keyword evidence="3" id="KW-0812">Transmembrane</keyword>
<dbReference type="Pfam" id="PF01381">
    <property type="entry name" value="HTH_3"/>
    <property type="match status" value="1"/>
</dbReference>
<proteinExistence type="predicted"/>
<dbReference type="PANTHER" id="PTHR46558">
    <property type="entry name" value="TRACRIPTIONAL REGULATORY PROTEIN-RELATED-RELATED"/>
    <property type="match status" value="1"/>
</dbReference>
<evidence type="ECO:0000259" key="4">
    <source>
        <dbReference type="PROSITE" id="PS50943"/>
    </source>
</evidence>
<dbReference type="AlphaFoldDB" id="A0A8D9RYH6"/>
<evidence type="ECO:0000256" key="2">
    <source>
        <dbReference type="SAM" id="Coils"/>
    </source>
</evidence>
<keyword evidence="1 5" id="KW-0238">DNA-binding</keyword>
<feature type="coiled-coil region" evidence="2">
    <location>
        <begin position="89"/>
        <end position="116"/>
    </location>
</feature>
<feature type="transmembrane region" description="Helical" evidence="3">
    <location>
        <begin position="134"/>
        <end position="153"/>
    </location>
</feature>
<dbReference type="InterPro" id="IPR001387">
    <property type="entry name" value="Cro/C1-type_HTH"/>
</dbReference>
<dbReference type="EMBL" id="ACHG01000202">
    <property type="protein sequence ID" value="EEI64821.1"/>
    <property type="molecule type" value="Genomic_DNA"/>
</dbReference>
<dbReference type="Gene3D" id="1.10.260.40">
    <property type="entry name" value="lambda repressor-like DNA-binding domains"/>
    <property type="match status" value="1"/>
</dbReference>
<evidence type="ECO:0000313" key="5">
    <source>
        <dbReference type="EMBL" id="EEI64821.1"/>
    </source>
</evidence>
<evidence type="ECO:0000256" key="3">
    <source>
        <dbReference type="SAM" id="Phobius"/>
    </source>
</evidence>
<evidence type="ECO:0000313" key="6">
    <source>
        <dbReference type="Proteomes" id="UP000003419"/>
    </source>
</evidence>
<dbReference type="InterPro" id="IPR010982">
    <property type="entry name" value="Lambda_DNA-bd_dom_sf"/>
</dbReference>
<dbReference type="SMART" id="SM00530">
    <property type="entry name" value="HTH_XRE"/>
    <property type="match status" value="1"/>
</dbReference>
<dbReference type="CDD" id="cd00093">
    <property type="entry name" value="HTH_XRE"/>
    <property type="match status" value="1"/>
</dbReference>
<organism evidence="5 6">
    <name type="scientific">Limosilactobacillus reuteri CF48-3A</name>
    <dbReference type="NCBI Taxonomy" id="525341"/>
    <lineage>
        <taxon>Bacteria</taxon>
        <taxon>Bacillati</taxon>
        <taxon>Bacillota</taxon>
        <taxon>Bacilli</taxon>
        <taxon>Lactobacillales</taxon>
        <taxon>Lactobacillaceae</taxon>
        <taxon>Limosilactobacillus</taxon>
    </lineage>
</organism>
<dbReference type="PANTHER" id="PTHR46558:SF13">
    <property type="entry name" value="HTH-TYPE TRANSCRIPTIONAL REGULATOR IMMR"/>
    <property type="match status" value="1"/>
</dbReference>